<name>A0ABS6BEH1_9SPHN</name>
<evidence type="ECO:0000313" key="1">
    <source>
        <dbReference type="EMBL" id="MBU3076711.1"/>
    </source>
</evidence>
<keyword evidence="2" id="KW-1185">Reference proteome</keyword>
<dbReference type="Pfam" id="PF13557">
    <property type="entry name" value="Phenol_MetA_deg"/>
    <property type="match status" value="1"/>
</dbReference>
<proteinExistence type="predicted"/>
<gene>
    <name evidence="1" type="ORF">KOF26_02435</name>
</gene>
<protein>
    <submittedName>
        <fullName evidence="1">Transporter</fullName>
    </submittedName>
</protein>
<evidence type="ECO:0000313" key="2">
    <source>
        <dbReference type="Proteomes" id="UP000776276"/>
    </source>
</evidence>
<accession>A0ABS6BEH1</accession>
<dbReference type="Proteomes" id="UP000776276">
    <property type="component" value="Unassembled WGS sequence"/>
</dbReference>
<dbReference type="InterPro" id="IPR025737">
    <property type="entry name" value="FApF"/>
</dbReference>
<sequence length="263" mass="27369">MLAAAGVMFAASMAGAQAPQREFCADRPGLDTPPCTLAPGRIQVETGALDFTHDRNADGTTDTLLAGDTLVRIGLGEHVEGQVAWTPYGHVRMRDAATGIVSNTSRVGDVTLAMRRNLRNPDGSGASLAVMPYVTLPVGRAPIGAGDWGTGLLVPMAFDLGGPLHLALTPEVDAAVDEDGHGRHLAYGSMAGLGIDLTDALNLTVEAEALRDRDPSGHGTVANAAVSLAWQRGENTQFDIGAVAGLNRHSPDGQVYIGVARRF</sequence>
<dbReference type="EMBL" id="JAHKRT010000001">
    <property type="protein sequence ID" value="MBU3076711.1"/>
    <property type="molecule type" value="Genomic_DNA"/>
</dbReference>
<reference evidence="1 2" key="1">
    <citation type="submission" date="2021-06" db="EMBL/GenBank/DDBJ databases">
        <title>Sphingomonas sp. XMGL2, whole genome shotgun sequencing project.</title>
        <authorList>
            <person name="Zhao G."/>
            <person name="Shen L."/>
        </authorList>
    </citation>
    <scope>NUCLEOTIDE SEQUENCE [LARGE SCALE GENOMIC DNA]</scope>
    <source>
        <strain evidence="1 2">XMGL2</strain>
    </source>
</reference>
<organism evidence="1 2">
    <name type="scientific">Sphingomonas quercus</name>
    <dbReference type="NCBI Taxonomy" id="2842451"/>
    <lineage>
        <taxon>Bacteria</taxon>
        <taxon>Pseudomonadati</taxon>
        <taxon>Pseudomonadota</taxon>
        <taxon>Alphaproteobacteria</taxon>
        <taxon>Sphingomonadales</taxon>
        <taxon>Sphingomonadaceae</taxon>
        <taxon>Sphingomonas</taxon>
    </lineage>
</organism>
<comment type="caution">
    <text evidence="1">The sequence shown here is derived from an EMBL/GenBank/DDBJ whole genome shotgun (WGS) entry which is preliminary data.</text>
</comment>